<dbReference type="Pfam" id="PF01370">
    <property type="entry name" value="Epimerase"/>
    <property type="match status" value="1"/>
</dbReference>
<protein>
    <submittedName>
        <fullName evidence="3">Glycosyltransferase family 2 protein</fullName>
    </submittedName>
</protein>
<dbReference type="InterPro" id="IPR050177">
    <property type="entry name" value="Lipid_A_modif_metabolic_enz"/>
</dbReference>
<dbReference type="EMBL" id="KN840533">
    <property type="protein sequence ID" value="KIP05821.1"/>
    <property type="molecule type" value="Genomic_DNA"/>
</dbReference>
<dbReference type="Gene3D" id="3.90.25.10">
    <property type="entry name" value="UDP-galactose 4-epimerase, domain 1"/>
    <property type="match status" value="1"/>
</dbReference>
<dbReference type="Gene3D" id="3.40.50.720">
    <property type="entry name" value="NAD(P)-binding Rossmann-like Domain"/>
    <property type="match status" value="1"/>
</dbReference>
<sequence length="915" mass="101067">MDHSKPATKSKCHVLVTGGNGFIGSHIARRYFAMGHPVTVADIASRSHFRNVSPGIETFEGDLRDPDFCARVVRTADIVLHLAANMGGMGTIHEENEAKIYQDNHTITLNILSACVDAGVEKFFYASSACVYPTSLQDGAESDVSLCEHDVWANPPPRPQGLYGLEKLNTELVIQNYATGNMKTYISRFHNIYGPYGSWKDGREKVPAALLRKAIVAKLTGKYEVEVWGDGSQRRSFCYIDDAVEGVLKLLDSDCHVPVNIGSEEAISIDDLARKAAEAVGLDLSRLELQHVVGKPVGVASRNSNNSFVEAELGWKPRIGLQEGLTRTAQWIRDEIDRLQETAQGEAERAGLLENLGESSLVRLRPGKHIFALLLPITSRGHASDADPPACLESLRAFARSLLATTHEETGVPLGLGCVAFTDTTFPGMPTFPVIHRTHMSIFDGQVVPDVFVNQDGDPFLYQLYRRFGCSRVVDCEIRNGVGGRDDARYEKQHAMDWTFGPLTEATCLVESWLAKDSSYSGGCRKLTVDIIVPCYRVMMGYLDNFLSLKASPSCSVMFIIIIDNPASPNIRQLREKYEHRLDVRIRVNKTNSGASASRNRGLAESAAEWVLFLDDDVTPARNLLLELEKSIETSPMAAGFVGNAKFPTATTTFTTALHLAGVTYFWDIATKLAECKDVPWGVTANIAARRDINDGVLYDVGFPKTGGGEDIDFCRRKREYVKSRGGDGFVAAPHVTVTHPYWNNGSRSYWRFYGWSKGDGALVKRYPALVYRDIPNSAELLLFSVVASVATAVTAMPSSLRWLGPKFFAAVFVANILHDAYRHLWRDAERTAAIQSTVTGSRWLAAVVESSLIRMFSEWGRVVGLLERGEFGLLFHRFEWFAGVHGDGPRNEERRNNVQRIGLSVALFAVLAGI</sequence>
<dbReference type="SUPFAM" id="SSF53448">
    <property type="entry name" value="Nucleotide-diphospho-sugar transferases"/>
    <property type="match status" value="1"/>
</dbReference>
<dbReference type="HOGENOM" id="CLU_005635_0_0_1"/>
<evidence type="ECO:0000259" key="2">
    <source>
        <dbReference type="Pfam" id="PF01370"/>
    </source>
</evidence>
<evidence type="ECO:0000313" key="3">
    <source>
        <dbReference type="EMBL" id="KIP05821.1"/>
    </source>
</evidence>
<evidence type="ECO:0000313" key="4">
    <source>
        <dbReference type="Proteomes" id="UP000053257"/>
    </source>
</evidence>
<name>A0A0C3RWC5_PHLG1</name>
<gene>
    <name evidence="3" type="ORF">PHLGIDRAFT_73646</name>
</gene>
<dbReference type="Pfam" id="PF00535">
    <property type="entry name" value="Glycos_transf_2"/>
    <property type="match status" value="1"/>
</dbReference>
<dbReference type="AlphaFoldDB" id="A0A0C3RWC5"/>
<dbReference type="InterPro" id="IPR001509">
    <property type="entry name" value="Epimerase_deHydtase"/>
</dbReference>
<dbReference type="OrthoDB" id="331544at2759"/>
<dbReference type="SUPFAM" id="SSF51735">
    <property type="entry name" value="NAD(P)-binding Rossmann-fold domains"/>
    <property type="match status" value="1"/>
</dbReference>
<dbReference type="PANTHER" id="PTHR43245">
    <property type="entry name" value="BIFUNCTIONAL POLYMYXIN RESISTANCE PROTEIN ARNA"/>
    <property type="match status" value="1"/>
</dbReference>
<keyword evidence="3" id="KW-0808">Transferase</keyword>
<feature type="domain" description="NAD-dependent epimerase/dehydratase" evidence="2">
    <location>
        <begin position="14"/>
        <end position="262"/>
    </location>
</feature>
<reference evidence="3 4" key="1">
    <citation type="journal article" date="2014" name="PLoS Genet.">
        <title>Analysis of the Phlebiopsis gigantea genome, transcriptome and secretome provides insight into its pioneer colonization strategies of wood.</title>
        <authorList>
            <person name="Hori C."/>
            <person name="Ishida T."/>
            <person name="Igarashi K."/>
            <person name="Samejima M."/>
            <person name="Suzuki H."/>
            <person name="Master E."/>
            <person name="Ferreira P."/>
            <person name="Ruiz-Duenas F.J."/>
            <person name="Held B."/>
            <person name="Canessa P."/>
            <person name="Larrondo L.F."/>
            <person name="Schmoll M."/>
            <person name="Druzhinina I.S."/>
            <person name="Kubicek C.P."/>
            <person name="Gaskell J.A."/>
            <person name="Kersten P."/>
            <person name="St John F."/>
            <person name="Glasner J."/>
            <person name="Sabat G."/>
            <person name="Splinter BonDurant S."/>
            <person name="Syed K."/>
            <person name="Yadav J."/>
            <person name="Mgbeahuruike A.C."/>
            <person name="Kovalchuk A."/>
            <person name="Asiegbu F.O."/>
            <person name="Lackner G."/>
            <person name="Hoffmeister D."/>
            <person name="Rencoret J."/>
            <person name="Gutierrez A."/>
            <person name="Sun H."/>
            <person name="Lindquist E."/>
            <person name="Barry K."/>
            <person name="Riley R."/>
            <person name="Grigoriev I.V."/>
            <person name="Henrissat B."/>
            <person name="Kues U."/>
            <person name="Berka R.M."/>
            <person name="Martinez A.T."/>
            <person name="Covert S.F."/>
            <person name="Blanchette R.A."/>
            <person name="Cullen D."/>
        </authorList>
    </citation>
    <scope>NUCLEOTIDE SEQUENCE [LARGE SCALE GENOMIC DNA]</scope>
    <source>
        <strain evidence="3 4">11061_1 CR5-6</strain>
    </source>
</reference>
<dbReference type="InterPro" id="IPR036291">
    <property type="entry name" value="NAD(P)-bd_dom_sf"/>
</dbReference>
<evidence type="ECO:0000259" key="1">
    <source>
        <dbReference type="Pfam" id="PF00535"/>
    </source>
</evidence>
<feature type="domain" description="Glycosyltransferase 2-like" evidence="1">
    <location>
        <begin position="531"/>
        <end position="694"/>
    </location>
</feature>
<keyword evidence="4" id="KW-1185">Reference proteome</keyword>
<organism evidence="3 4">
    <name type="scientific">Phlebiopsis gigantea (strain 11061_1 CR5-6)</name>
    <name type="common">White-rot fungus</name>
    <name type="synonym">Peniophora gigantea</name>
    <dbReference type="NCBI Taxonomy" id="745531"/>
    <lineage>
        <taxon>Eukaryota</taxon>
        <taxon>Fungi</taxon>
        <taxon>Dikarya</taxon>
        <taxon>Basidiomycota</taxon>
        <taxon>Agaricomycotina</taxon>
        <taxon>Agaricomycetes</taxon>
        <taxon>Polyporales</taxon>
        <taxon>Phanerochaetaceae</taxon>
        <taxon>Phlebiopsis</taxon>
    </lineage>
</organism>
<dbReference type="Proteomes" id="UP000053257">
    <property type="component" value="Unassembled WGS sequence"/>
</dbReference>
<dbReference type="GO" id="GO:0016740">
    <property type="term" value="F:transferase activity"/>
    <property type="evidence" value="ECO:0007669"/>
    <property type="project" value="UniProtKB-KW"/>
</dbReference>
<proteinExistence type="predicted"/>
<dbReference type="STRING" id="745531.A0A0C3RWC5"/>
<dbReference type="Gene3D" id="3.90.550.10">
    <property type="entry name" value="Spore Coat Polysaccharide Biosynthesis Protein SpsA, Chain A"/>
    <property type="match status" value="1"/>
</dbReference>
<dbReference type="CDD" id="cd00761">
    <property type="entry name" value="Glyco_tranf_GTA_type"/>
    <property type="match status" value="1"/>
</dbReference>
<dbReference type="PANTHER" id="PTHR43245:SF13">
    <property type="entry name" value="UDP-D-APIOSE_UDP-D-XYLOSE SYNTHASE 2"/>
    <property type="match status" value="1"/>
</dbReference>
<dbReference type="InterPro" id="IPR029044">
    <property type="entry name" value="Nucleotide-diphossugar_trans"/>
</dbReference>
<accession>A0A0C3RWC5</accession>
<dbReference type="InterPro" id="IPR001173">
    <property type="entry name" value="Glyco_trans_2-like"/>
</dbReference>